<dbReference type="Proteomes" id="UP000193409">
    <property type="component" value="Unassembled WGS sequence"/>
</dbReference>
<reference evidence="2 3" key="1">
    <citation type="submission" date="2017-03" db="EMBL/GenBank/DDBJ databases">
        <authorList>
            <person name="Afonso C.L."/>
            <person name="Miller P.J."/>
            <person name="Scott M.A."/>
            <person name="Spackman E."/>
            <person name="Goraichik I."/>
            <person name="Dimitrov K.M."/>
            <person name="Suarez D.L."/>
            <person name="Swayne D.E."/>
        </authorList>
    </citation>
    <scope>NUCLEOTIDE SEQUENCE [LARGE SCALE GENOMIC DNA]</scope>
    <source>
        <strain evidence="2 3">CECT 7680</strain>
    </source>
</reference>
<evidence type="ECO:0000256" key="1">
    <source>
        <dbReference type="SAM" id="SignalP"/>
    </source>
</evidence>
<name>A0A1Y5S6M5_9RHOB</name>
<dbReference type="AlphaFoldDB" id="A0A1Y5S6M5"/>
<dbReference type="OrthoDB" id="9816009at2"/>
<gene>
    <name evidence="2" type="ORF">PSA7680_01587</name>
</gene>
<protein>
    <submittedName>
        <fullName evidence="2">Uncharacterized protein</fullName>
    </submittedName>
</protein>
<keyword evidence="3" id="KW-1185">Reference proteome</keyword>
<accession>A0A1Y5S6M5</accession>
<dbReference type="EMBL" id="FWFQ01000009">
    <property type="protein sequence ID" value="SLN33725.1"/>
    <property type="molecule type" value="Genomic_DNA"/>
</dbReference>
<dbReference type="RefSeq" id="WP_085868138.1">
    <property type="nucleotide sequence ID" value="NZ_FWFQ01000009.1"/>
</dbReference>
<feature type="signal peptide" evidence="1">
    <location>
        <begin position="1"/>
        <end position="17"/>
    </location>
</feature>
<evidence type="ECO:0000313" key="2">
    <source>
        <dbReference type="EMBL" id="SLN33725.1"/>
    </source>
</evidence>
<organism evidence="2 3">
    <name type="scientific">Pseudoruegeria aquimaris</name>
    <dbReference type="NCBI Taxonomy" id="393663"/>
    <lineage>
        <taxon>Bacteria</taxon>
        <taxon>Pseudomonadati</taxon>
        <taxon>Pseudomonadota</taxon>
        <taxon>Alphaproteobacteria</taxon>
        <taxon>Rhodobacterales</taxon>
        <taxon>Roseobacteraceae</taxon>
        <taxon>Pseudoruegeria</taxon>
    </lineage>
</organism>
<sequence length="134" mass="14646">MRASLTLLLLAAAPAQAQNFTTAAEVRPILEATRAGWIALREFDGRDLLYFTHLEAWRCGLSGIEYAVNGGEMQAWEVEPCYEGEAQPNAIRAEGRQPYTGFGLGSVQSVDVRVTFDDGTVAEASYTRDAVMMP</sequence>
<evidence type="ECO:0000313" key="3">
    <source>
        <dbReference type="Proteomes" id="UP000193409"/>
    </source>
</evidence>
<feature type="chain" id="PRO_5012464185" evidence="1">
    <location>
        <begin position="18"/>
        <end position="134"/>
    </location>
</feature>
<proteinExistence type="predicted"/>
<keyword evidence="1" id="KW-0732">Signal</keyword>